<dbReference type="AlphaFoldDB" id="A0A409WRF7"/>
<comment type="subcellular location">
    <subcellularLocation>
        <location evidence="1">Membrane</location>
        <topology evidence="1">Multi-pass membrane protein</topology>
    </subcellularLocation>
</comment>
<keyword evidence="2" id="KW-0813">Transport</keyword>
<keyword evidence="8" id="KW-1185">Reference proteome</keyword>
<gene>
    <name evidence="7" type="ORF">CVT25_014557</name>
</gene>
<dbReference type="InterPro" id="IPR002293">
    <property type="entry name" value="AA/rel_permease1"/>
</dbReference>
<proteinExistence type="predicted"/>
<dbReference type="STRING" id="93625.A0A409WRF7"/>
<feature type="transmembrane region" description="Helical" evidence="6">
    <location>
        <begin position="101"/>
        <end position="120"/>
    </location>
</feature>
<comment type="caution">
    <text evidence="7">The sequence shown here is derived from an EMBL/GenBank/DDBJ whole genome shotgun (WGS) entry which is preliminary data.</text>
</comment>
<feature type="transmembrane region" description="Helical" evidence="6">
    <location>
        <begin position="266"/>
        <end position="286"/>
    </location>
</feature>
<evidence type="ECO:0000256" key="1">
    <source>
        <dbReference type="ARBA" id="ARBA00004141"/>
    </source>
</evidence>
<keyword evidence="3 6" id="KW-0812">Transmembrane</keyword>
<dbReference type="GO" id="GO:0022857">
    <property type="term" value="F:transmembrane transporter activity"/>
    <property type="evidence" value="ECO:0007669"/>
    <property type="project" value="InterPro"/>
</dbReference>
<feature type="transmembrane region" description="Helical" evidence="6">
    <location>
        <begin position="462"/>
        <end position="484"/>
    </location>
</feature>
<dbReference type="Proteomes" id="UP000283269">
    <property type="component" value="Unassembled WGS sequence"/>
</dbReference>
<dbReference type="PIRSF" id="PIRSF006060">
    <property type="entry name" value="AA_transporter"/>
    <property type="match status" value="1"/>
</dbReference>
<sequence>MASFDSKFSALGVGGETGAAPAQNQDELQLQLHRSWSIVESFAASFCALNFIGGVRSSYLITIVFMTITAAVLAEICSALPLSGSIYIWAAESAGPKYARFFGFTVAWWSCTAWMTFVAGNCQTTANYIVSQLAVWDVNFPGGVGNDNIKWRSLIWVISEGLLLLAVAINYLPPRLYSLVFRGSIFIMMLDFFLCVIWLPIGVSKTYGFRSAHDVFLQTANETGAPPGWNWVLSFLFTAGTMTGFDASGHIAEETKNARIIAGKGILSSAIATGVLGFITAILFLFCTPSLDVFFATNAPQPFVQLYAVALGKKASIFMTIIAVIGLILNTSIAIVAASRLIFAVARDGVLPMSQWIGQVDAQGQPKHAVTVIYVFAATLLCSILPSQVAFTSLVSAGGVPTIAAYGLIALLRLTMTPNSFKTSYFYLGKFRKPFYLVTILFNALVVSVMLSPFYFPVNAENFNFACVIFGSITIFAFFCWYFTPPEKWLRPEQVLQALQSADGDQSENYDHRD</sequence>
<dbReference type="OrthoDB" id="10054429at2759"/>
<feature type="transmembrane region" description="Helical" evidence="6">
    <location>
        <begin position="154"/>
        <end position="172"/>
    </location>
</feature>
<dbReference type="EMBL" id="NHYD01003284">
    <property type="protein sequence ID" value="PPQ81094.1"/>
    <property type="molecule type" value="Genomic_DNA"/>
</dbReference>
<feature type="transmembrane region" description="Helical" evidence="6">
    <location>
        <begin position="179"/>
        <end position="201"/>
    </location>
</feature>
<feature type="transmembrane region" description="Helical" evidence="6">
    <location>
        <begin position="435"/>
        <end position="456"/>
    </location>
</feature>
<evidence type="ECO:0008006" key="9">
    <source>
        <dbReference type="Google" id="ProtNLM"/>
    </source>
</evidence>
<organism evidence="7 8">
    <name type="scientific">Psilocybe cyanescens</name>
    <dbReference type="NCBI Taxonomy" id="93625"/>
    <lineage>
        <taxon>Eukaryota</taxon>
        <taxon>Fungi</taxon>
        <taxon>Dikarya</taxon>
        <taxon>Basidiomycota</taxon>
        <taxon>Agaricomycotina</taxon>
        <taxon>Agaricomycetes</taxon>
        <taxon>Agaricomycetidae</taxon>
        <taxon>Agaricales</taxon>
        <taxon>Agaricineae</taxon>
        <taxon>Strophariaceae</taxon>
        <taxon>Psilocybe</taxon>
    </lineage>
</organism>
<keyword evidence="5 6" id="KW-0472">Membrane</keyword>
<reference evidence="7 8" key="1">
    <citation type="journal article" date="2018" name="Evol. Lett.">
        <title>Horizontal gene cluster transfer increased hallucinogenic mushroom diversity.</title>
        <authorList>
            <person name="Reynolds H.T."/>
            <person name="Vijayakumar V."/>
            <person name="Gluck-Thaler E."/>
            <person name="Korotkin H.B."/>
            <person name="Matheny P.B."/>
            <person name="Slot J.C."/>
        </authorList>
    </citation>
    <scope>NUCLEOTIDE SEQUENCE [LARGE SCALE GENOMIC DNA]</scope>
    <source>
        <strain evidence="7 8">2631</strain>
    </source>
</reference>
<dbReference type="InParanoid" id="A0A409WRF7"/>
<name>A0A409WRF7_PSICY</name>
<feature type="transmembrane region" description="Helical" evidence="6">
    <location>
        <begin position="59"/>
        <end position="89"/>
    </location>
</feature>
<dbReference type="Pfam" id="PF13520">
    <property type="entry name" value="AA_permease_2"/>
    <property type="match status" value="1"/>
</dbReference>
<feature type="transmembrane region" description="Helical" evidence="6">
    <location>
        <begin position="369"/>
        <end position="388"/>
    </location>
</feature>
<evidence type="ECO:0000256" key="6">
    <source>
        <dbReference type="SAM" id="Phobius"/>
    </source>
</evidence>
<dbReference type="PANTHER" id="PTHR45649">
    <property type="entry name" value="AMINO-ACID PERMEASE BAT1"/>
    <property type="match status" value="1"/>
</dbReference>
<evidence type="ECO:0000256" key="5">
    <source>
        <dbReference type="ARBA" id="ARBA00023136"/>
    </source>
</evidence>
<accession>A0A409WRF7</accession>
<dbReference type="Gene3D" id="1.20.1740.10">
    <property type="entry name" value="Amino acid/polyamine transporter I"/>
    <property type="match status" value="1"/>
</dbReference>
<dbReference type="GO" id="GO:0016020">
    <property type="term" value="C:membrane"/>
    <property type="evidence" value="ECO:0007669"/>
    <property type="project" value="UniProtKB-SubCell"/>
</dbReference>
<protein>
    <recommendedName>
        <fullName evidence="9">Amino acid permease/ SLC12A domain-containing protein</fullName>
    </recommendedName>
</protein>
<keyword evidence="4 6" id="KW-1133">Transmembrane helix</keyword>
<dbReference type="PANTHER" id="PTHR45649:SF13">
    <property type="entry name" value="THIAMINE TRANSPORTER THI9"/>
    <property type="match status" value="1"/>
</dbReference>
<evidence type="ECO:0000256" key="4">
    <source>
        <dbReference type="ARBA" id="ARBA00022989"/>
    </source>
</evidence>
<feature type="transmembrane region" description="Helical" evidence="6">
    <location>
        <begin position="394"/>
        <end position="414"/>
    </location>
</feature>
<evidence type="ECO:0000313" key="7">
    <source>
        <dbReference type="EMBL" id="PPQ81094.1"/>
    </source>
</evidence>
<evidence type="ECO:0000256" key="3">
    <source>
        <dbReference type="ARBA" id="ARBA00022692"/>
    </source>
</evidence>
<feature type="transmembrane region" description="Helical" evidence="6">
    <location>
        <begin position="317"/>
        <end position="343"/>
    </location>
</feature>
<feature type="transmembrane region" description="Helical" evidence="6">
    <location>
        <begin position="228"/>
        <end position="245"/>
    </location>
</feature>
<evidence type="ECO:0000256" key="2">
    <source>
        <dbReference type="ARBA" id="ARBA00022448"/>
    </source>
</evidence>
<evidence type="ECO:0000313" key="8">
    <source>
        <dbReference type="Proteomes" id="UP000283269"/>
    </source>
</evidence>